<accession>A0A1H0W5C3</accession>
<reference evidence="1 2" key="1">
    <citation type="submission" date="2016-10" db="EMBL/GenBank/DDBJ databases">
        <authorList>
            <person name="de Groot N.N."/>
        </authorList>
    </citation>
    <scope>NUCLEOTIDE SEQUENCE [LARGE SCALE GENOMIC DNA]</scope>
    <source>
        <strain evidence="1 2">DSM 12130</strain>
    </source>
</reference>
<dbReference type="EMBL" id="FNJI01000100">
    <property type="protein sequence ID" value="SDP85783.1"/>
    <property type="molecule type" value="Genomic_DNA"/>
</dbReference>
<evidence type="ECO:0000313" key="2">
    <source>
        <dbReference type="Proteomes" id="UP000199073"/>
    </source>
</evidence>
<keyword evidence="2" id="KW-1185">Reference proteome</keyword>
<evidence type="ECO:0000313" key="1">
    <source>
        <dbReference type="EMBL" id="SDP85783.1"/>
    </source>
</evidence>
<organism evidence="1 2">
    <name type="scientific">Desulforhopalus singaporensis</name>
    <dbReference type="NCBI Taxonomy" id="91360"/>
    <lineage>
        <taxon>Bacteria</taxon>
        <taxon>Pseudomonadati</taxon>
        <taxon>Thermodesulfobacteriota</taxon>
        <taxon>Desulfobulbia</taxon>
        <taxon>Desulfobulbales</taxon>
        <taxon>Desulfocapsaceae</taxon>
        <taxon>Desulforhopalus</taxon>
    </lineage>
</organism>
<name>A0A1H0W5C3_9BACT</name>
<sequence length="125" mass="14716">MSTLSNMVLCGSFPERRKNDYLQEFTKPIQQLLLSVTPLQRRKFRRYDFVPVPVLAAMWHLKWLPGKNAPKQGMKILDLTDSLLDEDGQVKKNTEWLFETVVKEDIIGRRPVVRKQRFPVVTIKY</sequence>
<dbReference type="Proteomes" id="UP000199073">
    <property type="component" value="Unassembled WGS sequence"/>
</dbReference>
<protein>
    <submittedName>
        <fullName evidence="1">Uncharacterized protein</fullName>
    </submittedName>
</protein>
<dbReference type="AlphaFoldDB" id="A0A1H0W5C3"/>
<gene>
    <name evidence="1" type="ORF">SAMN05660330_04419</name>
</gene>
<proteinExistence type="predicted"/>
<dbReference type="RefSeq" id="WP_092226406.1">
    <property type="nucleotide sequence ID" value="NZ_FNJI01000100.1"/>
</dbReference>